<evidence type="ECO:0000256" key="1">
    <source>
        <dbReference type="SAM" id="MobiDB-lite"/>
    </source>
</evidence>
<sequence>MGADSGPPPNRTQPFPNPTRTSRILLRAQHSTHPGDPDGAWWPWTPNLTAELHDLISALTPRLGHITRIGFDWNAASLAQRRGDHDDGVHMHGPDVDQPPDIMRMTGTQGTALTLLIVPFDTSPDQADNRMRQAAGHPPPP</sequence>
<proteinExistence type="predicted"/>
<feature type="region of interest" description="Disordered" evidence="1">
    <location>
        <begin position="122"/>
        <end position="141"/>
    </location>
</feature>
<accession>A0A291RXL3</accession>
<dbReference type="AlphaFoldDB" id="A0A291RXL3"/>
<organism evidence="2 3">
    <name type="scientific">Nocardia terpenica</name>
    <dbReference type="NCBI Taxonomy" id="455432"/>
    <lineage>
        <taxon>Bacteria</taxon>
        <taxon>Bacillati</taxon>
        <taxon>Actinomycetota</taxon>
        <taxon>Actinomycetes</taxon>
        <taxon>Mycobacteriales</taxon>
        <taxon>Nocardiaceae</taxon>
        <taxon>Nocardia</taxon>
    </lineage>
</organism>
<protein>
    <submittedName>
        <fullName evidence="2">Uncharacterized protein</fullName>
    </submittedName>
</protein>
<evidence type="ECO:0000313" key="2">
    <source>
        <dbReference type="EMBL" id="ATL72263.1"/>
    </source>
</evidence>
<dbReference type="Proteomes" id="UP000221961">
    <property type="component" value="Chromosome"/>
</dbReference>
<evidence type="ECO:0000313" key="3">
    <source>
        <dbReference type="Proteomes" id="UP000221961"/>
    </source>
</evidence>
<dbReference type="InterPro" id="IPR046036">
    <property type="entry name" value="DUF5994"/>
</dbReference>
<reference evidence="2 3" key="1">
    <citation type="submission" date="2017-10" db="EMBL/GenBank/DDBJ databases">
        <title>Comparative genomics between pathogenic Norcardia.</title>
        <authorList>
            <person name="Zeng L."/>
        </authorList>
    </citation>
    <scope>NUCLEOTIDE SEQUENCE [LARGE SCALE GENOMIC DNA]</scope>
    <source>
        <strain evidence="2 3">NC_YFY_NT001</strain>
    </source>
</reference>
<gene>
    <name evidence="2" type="ORF">CRH09_32240</name>
</gene>
<dbReference type="EMBL" id="CP023778">
    <property type="protein sequence ID" value="ATL72263.1"/>
    <property type="molecule type" value="Genomic_DNA"/>
</dbReference>
<name>A0A291RXL3_9NOCA</name>
<dbReference type="Pfam" id="PF19457">
    <property type="entry name" value="DUF5994"/>
    <property type="match status" value="1"/>
</dbReference>
<dbReference type="KEGG" id="ntp:CRH09_32240"/>